<gene>
    <name evidence="2" type="ORF">OSTQU699_LOCUS3971</name>
</gene>
<protein>
    <recommendedName>
        <fullName evidence="4">Secreted protein</fullName>
    </recommendedName>
</protein>
<sequence>MGRHWGLWAHTKGLSVIVMVMGSAGHAPCTGVCMADMHGSVCKVFLHMLRHVSGVATGGDFAGHVDWQVEQRVHQCGRSTKVSFMCACGGSQSSQFAAQLVRMFRSRKCGICDVDGNSIAKATSLHWQSTLCSSPGLCFVKMELSV</sequence>
<comment type="caution">
    <text evidence="2">The sequence shown here is derived from an EMBL/GenBank/DDBJ whole genome shotgun (WGS) entry which is preliminary data.</text>
</comment>
<evidence type="ECO:0000256" key="1">
    <source>
        <dbReference type="SAM" id="SignalP"/>
    </source>
</evidence>
<dbReference type="EMBL" id="CAJHUC010000859">
    <property type="protein sequence ID" value="CAD7698610.1"/>
    <property type="molecule type" value="Genomic_DNA"/>
</dbReference>
<feature type="chain" id="PRO_5035799839" description="Secreted protein" evidence="1">
    <location>
        <begin position="26"/>
        <end position="146"/>
    </location>
</feature>
<dbReference type="AlphaFoldDB" id="A0A8S1IU18"/>
<keyword evidence="3" id="KW-1185">Reference proteome</keyword>
<keyword evidence="1" id="KW-0732">Signal</keyword>
<evidence type="ECO:0008006" key="4">
    <source>
        <dbReference type="Google" id="ProtNLM"/>
    </source>
</evidence>
<proteinExistence type="predicted"/>
<organism evidence="2 3">
    <name type="scientific">Ostreobium quekettii</name>
    <dbReference type="NCBI Taxonomy" id="121088"/>
    <lineage>
        <taxon>Eukaryota</taxon>
        <taxon>Viridiplantae</taxon>
        <taxon>Chlorophyta</taxon>
        <taxon>core chlorophytes</taxon>
        <taxon>Ulvophyceae</taxon>
        <taxon>TCBD clade</taxon>
        <taxon>Bryopsidales</taxon>
        <taxon>Ostreobineae</taxon>
        <taxon>Ostreobiaceae</taxon>
        <taxon>Ostreobium</taxon>
    </lineage>
</organism>
<reference evidence="2" key="1">
    <citation type="submission" date="2020-12" db="EMBL/GenBank/DDBJ databases">
        <authorList>
            <person name="Iha C."/>
        </authorList>
    </citation>
    <scope>NUCLEOTIDE SEQUENCE</scope>
</reference>
<evidence type="ECO:0000313" key="2">
    <source>
        <dbReference type="EMBL" id="CAD7698610.1"/>
    </source>
</evidence>
<name>A0A8S1IU18_9CHLO</name>
<evidence type="ECO:0000313" key="3">
    <source>
        <dbReference type="Proteomes" id="UP000708148"/>
    </source>
</evidence>
<accession>A0A8S1IU18</accession>
<feature type="signal peptide" evidence="1">
    <location>
        <begin position="1"/>
        <end position="25"/>
    </location>
</feature>
<dbReference type="Proteomes" id="UP000708148">
    <property type="component" value="Unassembled WGS sequence"/>
</dbReference>